<dbReference type="Proteomes" id="UP001500016">
    <property type="component" value="Unassembled WGS sequence"/>
</dbReference>
<dbReference type="Gene3D" id="1.20.140.10">
    <property type="entry name" value="Butyryl-CoA Dehydrogenase, subunit A, domain 3"/>
    <property type="match status" value="1"/>
</dbReference>
<evidence type="ECO:0000313" key="3">
    <source>
        <dbReference type="Proteomes" id="UP001500016"/>
    </source>
</evidence>
<organism evidence="2 3">
    <name type="scientific">Streptomyces albiaxialis</name>
    <dbReference type="NCBI Taxonomy" id="329523"/>
    <lineage>
        <taxon>Bacteria</taxon>
        <taxon>Bacillati</taxon>
        <taxon>Actinomycetota</taxon>
        <taxon>Actinomycetes</taxon>
        <taxon>Kitasatosporales</taxon>
        <taxon>Streptomycetaceae</taxon>
        <taxon>Streptomyces</taxon>
    </lineage>
</organism>
<comment type="caution">
    <text evidence="2">The sequence shown here is derived from an EMBL/GenBank/DDBJ whole genome shotgun (WGS) entry which is preliminary data.</text>
</comment>
<dbReference type="InterPro" id="IPR046373">
    <property type="entry name" value="Acyl-CoA_Oxase/DH_mid-dom_sf"/>
</dbReference>
<dbReference type="PANTHER" id="PTHR10909:SF382">
    <property type="entry name" value="ACYL-COENZYME A OXIDASE"/>
    <property type="match status" value="1"/>
</dbReference>
<dbReference type="InterPro" id="IPR012258">
    <property type="entry name" value="Acyl-CoA_oxidase"/>
</dbReference>
<dbReference type="InterPro" id="IPR055060">
    <property type="entry name" value="ACOX_C_alpha1"/>
</dbReference>
<proteinExistence type="predicted"/>
<feature type="domain" description="Acyl-CoA oxidase C-alpha1" evidence="1">
    <location>
        <begin position="265"/>
        <end position="406"/>
    </location>
</feature>
<name>A0ABP5IM38_9ACTN</name>
<dbReference type="SUPFAM" id="SSF56645">
    <property type="entry name" value="Acyl-CoA dehydrogenase NM domain-like"/>
    <property type="match status" value="1"/>
</dbReference>
<dbReference type="RefSeq" id="WP_344534771.1">
    <property type="nucleotide sequence ID" value="NZ_BAAAPE010000025.1"/>
</dbReference>
<evidence type="ECO:0000313" key="2">
    <source>
        <dbReference type="EMBL" id="GAA2101298.1"/>
    </source>
</evidence>
<keyword evidence="3" id="KW-1185">Reference proteome</keyword>
<protein>
    <submittedName>
        <fullName evidence="2">Acyl-CoA dehydrogenase family protein</fullName>
    </submittedName>
</protein>
<dbReference type="Gene3D" id="2.40.110.10">
    <property type="entry name" value="Butyryl-CoA Dehydrogenase, subunit A, domain 2"/>
    <property type="match status" value="1"/>
</dbReference>
<reference evidence="3" key="1">
    <citation type="journal article" date="2019" name="Int. J. Syst. Evol. Microbiol.">
        <title>The Global Catalogue of Microorganisms (GCM) 10K type strain sequencing project: providing services to taxonomists for standard genome sequencing and annotation.</title>
        <authorList>
            <consortium name="The Broad Institute Genomics Platform"/>
            <consortium name="The Broad Institute Genome Sequencing Center for Infectious Disease"/>
            <person name="Wu L."/>
            <person name="Ma J."/>
        </authorList>
    </citation>
    <scope>NUCLEOTIDE SEQUENCE [LARGE SCALE GENOMIC DNA]</scope>
    <source>
        <strain evidence="3">JCM 15478</strain>
    </source>
</reference>
<gene>
    <name evidence="2" type="ORF">GCM10009801_74450</name>
</gene>
<dbReference type="InterPro" id="IPR009100">
    <property type="entry name" value="AcylCoA_DH/oxidase_NM_dom_sf"/>
</dbReference>
<dbReference type="InterPro" id="IPR036250">
    <property type="entry name" value="AcylCo_DH-like_C"/>
</dbReference>
<dbReference type="SUPFAM" id="SSF47203">
    <property type="entry name" value="Acyl-CoA dehydrogenase C-terminal domain-like"/>
    <property type="match status" value="1"/>
</dbReference>
<accession>A0ABP5IM38</accession>
<evidence type="ECO:0000259" key="1">
    <source>
        <dbReference type="Pfam" id="PF22924"/>
    </source>
</evidence>
<sequence length="569" mass="61949">MADTGPGPGPCLDFLDDPLFDPRARYELGTDELIRLTARRAKALHDKGLVSSECWRGGSREAEFPDLVRTLGWLCAFDLSLVSTVCDHQMAGSALLTHGSAAQVAAYRDEISRMDRVYAFAVTEIGRGTNLLSLGTEVHYRHEDRSLRVVTPSDDAAKYWIGNTLFSATHAMTLARLVVDGTDEGHHWFRVPLRPDEGAAPFAGVRIDPAGPKGGLEASQTGMIRFDQYRMPVDALMSAWAHIDADGRYVSGTARRERYVRCLRTFTQERVFPVTGAAGVLRRSAAIVLRYSTHREAFGAVLLERQHYRERLMPVVAEALALHHLTEHLIEEWTGEAPAASLYGLTSGAKAYASWAANANLVALRELCGGHGFHSYNEIVTARVDGEISTTFGGDNTVLCYESTRAAAKTSGRVVPPVPAVDEEGLRDGEHGAGLLGDLAGRLLRRWESSQRGALCRPHVRASRAALLLRRWARHSQGATDDALRQLYAVHCLLGLAEHLLAEGLLDGAGVRGLLAQRAALSDRCAEDPAAVLGLLNVPEALLDVPLAHPDYVRRTVALTEKASPTRPA</sequence>
<dbReference type="PANTHER" id="PTHR10909">
    <property type="entry name" value="ELECTRON TRANSPORT OXIDOREDUCTASE"/>
    <property type="match status" value="1"/>
</dbReference>
<dbReference type="EMBL" id="BAAAPE010000025">
    <property type="protein sequence ID" value="GAA2101298.1"/>
    <property type="molecule type" value="Genomic_DNA"/>
</dbReference>
<dbReference type="Pfam" id="PF22924">
    <property type="entry name" value="ACOX_C_alpha1"/>
    <property type="match status" value="1"/>
</dbReference>